<dbReference type="PIRSF" id="PIRSF001480">
    <property type="entry name" value="Mannose-6-phosphate_isomerase"/>
    <property type="match status" value="1"/>
</dbReference>
<evidence type="ECO:0000313" key="12">
    <source>
        <dbReference type="EMBL" id="GAQ82717.1"/>
    </source>
</evidence>
<feature type="active site" evidence="8">
    <location>
        <position position="285"/>
    </location>
</feature>
<feature type="domain" description="Phosphomannose isomerase type I catalytic" evidence="10">
    <location>
        <begin position="1"/>
        <end position="151"/>
    </location>
</feature>
<dbReference type="UniPathway" id="UPA00126">
    <property type="reaction ID" value="UER00423"/>
</dbReference>
<evidence type="ECO:0000256" key="9">
    <source>
        <dbReference type="PIRSR" id="PIRSR001480-2"/>
    </source>
</evidence>
<feature type="binding site" evidence="9">
    <location>
        <position position="137"/>
    </location>
    <ligand>
        <name>Zn(2+)</name>
        <dbReference type="ChEBI" id="CHEBI:29105"/>
    </ligand>
</feature>
<evidence type="ECO:0000256" key="1">
    <source>
        <dbReference type="ARBA" id="ARBA00000757"/>
    </source>
</evidence>
<protein>
    <recommendedName>
        <fullName evidence="4">mannose-6-phosphate isomerase</fullName>
        <ecNumber evidence="4">5.3.1.8</ecNumber>
    </recommendedName>
</protein>
<dbReference type="InterPro" id="IPR014710">
    <property type="entry name" value="RmlC-like_jellyroll"/>
</dbReference>
<dbReference type="GO" id="GO:0008270">
    <property type="term" value="F:zinc ion binding"/>
    <property type="evidence" value="ECO:0007669"/>
    <property type="project" value="InterPro"/>
</dbReference>
<evidence type="ECO:0000256" key="3">
    <source>
        <dbReference type="ARBA" id="ARBA00010772"/>
    </source>
</evidence>
<evidence type="ECO:0000256" key="8">
    <source>
        <dbReference type="PIRSR" id="PIRSR001480-1"/>
    </source>
</evidence>
<dbReference type="PANTHER" id="PTHR10309:SF0">
    <property type="entry name" value="MANNOSE-6-PHOSPHATE ISOMERASE"/>
    <property type="match status" value="1"/>
</dbReference>
<dbReference type="InterPro" id="IPR046458">
    <property type="entry name" value="PMI_typeI_hel"/>
</dbReference>
<dbReference type="GO" id="GO:0009298">
    <property type="term" value="P:GDP-mannose biosynthetic process"/>
    <property type="evidence" value="ECO:0000318"/>
    <property type="project" value="GO_Central"/>
</dbReference>
<dbReference type="PANTHER" id="PTHR10309">
    <property type="entry name" value="MANNOSE-6-PHOSPHATE ISOMERASE"/>
    <property type="match status" value="1"/>
</dbReference>
<dbReference type="PROSITE" id="PS00966">
    <property type="entry name" value="PMI_I_2"/>
    <property type="match status" value="1"/>
</dbReference>
<dbReference type="InterPro" id="IPR001250">
    <property type="entry name" value="Man6P_Isoase-1"/>
</dbReference>
<comment type="catalytic activity">
    <reaction evidence="1">
        <text>D-mannose 6-phosphate = D-fructose 6-phosphate</text>
        <dbReference type="Rhea" id="RHEA:12356"/>
        <dbReference type="ChEBI" id="CHEBI:58735"/>
        <dbReference type="ChEBI" id="CHEBI:61527"/>
        <dbReference type="EC" id="5.3.1.8"/>
    </reaction>
</comment>
<reference evidence="12 13" key="1">
    <citation type="journal article" date="2014" name="Nat. Commun.">
        <title>Klebsormidium flaccidum genome reveals primary factors for plant terrestrial adaptation.</title>
        <authorList>
            <person name="Hori K."/>
            <person name="Maruyama F."/>
            <person name="Fujisawa T."/>
            <person name="Togashi T."/>
            <person name="Yamamoto N."/>
            <person name="Seo M."/>
            <person name="Sato S."/>
            <person name="Yamada T."/>
            <person name="Mori H."/>
            <person name="Tajima N."/>
            <person name="Moriyama T."/>
            <person name="Ikeuchi M."/>
            <person name="Watanabe M."/>
            <person name="Wada H."/>
            <person name="Kobayashi K."/>
            <person name="Saito M."/>
            <person name="Masuda T."/>
            <person name="Sasaki-Sekimoto Y."/>
            <person name="Mashiguchi K."/>
            <person name="Awai K."/>
            <person name="Shimojima M."/>
            <person name="Masuda S."/>
            <person name="Iwai M."/>
            <person name="Nobusawa T."/>
            <person name="Narise T."/>
            <person name="Kondo S."/>
            <person name="Saito H."/>
            <person name="Sato R."/>
            <person name="Murakawa M."/>
            <person name="Ihara Y."/>
            <person name="Oshima-Yamada Y."/>
            <person name="Ohtaka K."/>
            <person name="Satoh M."/>
            <person name="Sonobe K."/>
            <person name="Ishii M."/>
            <person name="Ohtani R."/>
            <person name="Kanamori-Sato M."/>
            <person name="Honoki R."/>
            <person name="Miyazaki D."/>
            <person name="Mochizuki H."/>
            <person name="Umetsu J."/>
            <person name="Higashi K."/>
            <person name="Shibata D."/>
            <person name="Kamiya Y."/>
            <person name="Sato N."/>
            <person name="Nakamura Y."/>
            <person name="Tabata S."/>
            <person name="Ida S."/>
            <person name="Kurokawa K."/>
            <person name="Ohta H."/>
        </authorList>
    </citation>
    <scope>NUCLEOTIDE SEQUENCE [LARGE SCALE GENOMIC DNA]</scope>
    <source>
        <strain evidence="12 13">NIES-2285</strain>
    </source>
</reference>
<dbReference type="GO" id="GO:0005975">
    <property type="term" value="P:carbohydrate metabolic process"/>
    <property type="evidence" value="ECO:0007669"/>
    <property type="project" value="InterPro"/>
</dbReference>
<dbReference type="InterPro" id="IPR046457">
    <property type="entry name" value="PMI_typeI_cat"/>
</dbReference>
<dbReference type="FunFam" id="2.60.120.10:FF:000044">
    <property type="entry name" value="Mannose-6-phosphate isomerase"/>
    <property type="match status" value="1"/>
</dbReference>
<dbReference type="SUPFAM" id="SSF51182">
    <property type="entry name" value="RmlC-like cupins"/>
    <property type="match status" value="1"/>
</dbReference>
<feature type="binding site" evidence="9">
    <location>
        <position position="110"/>
    </location>
    <ligand>
        <name>Zn(2+)</name>
        <dbReference type="ChEBI" id="CHEBI:29105"/>
    </ligand>
</feature>
<feature type="binding site" evidence="9">
    <location>
        <position position="266"/>
    </location>
    <ligand>
        <name>Zn(2+)</name>
        <dbReference type="ChEBI" id="CHEBI:29105"/>
    </ligand>
</feature>
<dbReference type="EC" id="5.3.1.8" evidence="4"/>
<evidence type="ECO:0000256" key="7">
    <source>
        <dbReference type="ARBA" id="ARBA00023235"/>
    </source>
</evidence>
<dbReference type="PRINTS" id="PR00714">
    <property type="entry name" value="MAN6PISMRASE"/>
</dbReference>
<dbReference type="Gene3D" id="2.60.120.10">
    <property type="entry name" value="Jelly Rolls"/>
    <property type="match status" value="2"/>
</dbReference>
<comment type="similarity">
    <text evidence="3">Belongs to the mannose-6-phosphate isomerase type 1 family.</text>
</comment>
<dbReference type="Gene3D" id="1.10.441.10">
    <property type="entry name" value="Phosphomannose Isomerase, domain 2"/>
    <property type="match status" value="1"/>
</dbReference>
<comment type="pathway">
    <text evidence="2">Nucleotide-sugar biosynthesis; GDP-alpha-D-mannose biosynthesis; alpha-D-mannose 1-phosphate from D-fructose 6-phosphate: step 1/2.</text>
</comment>
<evidence type="ECO:0000259" key="10">
    <source>
        <dbReference type="Pfam" id="PF20511"/>
    </source>
</evidence>
<dbReference type="NCBIfam" id="TIGR00218">
    <property type="entry name" value="manA"/>
    <property type="match status" value="1"/>
</dbReference>
<evidence type="ECO:0000313" key="13">
    <source>
        <dbReference type="Proteomes" id="UP000054558"/>
    </source>
</evidence>
<organism evidence="12 13">
    <name type="scientific">Klebsormidium nitens</name>
    <name type="common">Green alga</name>
    <name type="synonym">Ulothrix nitens</name>
    <dbReference type="NCBI Taxonomy" id="105231"/>
    <lineage>
        <taxon>Eukaryota</taxon>
        <taxon>Viridiplantae</taxon>
        <taxon>Streptophyta</taxon>
        <taxon>Klebsormidiophyceae</taxon>
        <taxon>Klebsormidiales</taxon>
        <taxon>Klebsormidiaceae</taxon>
        <taxon>Klebsormidium</taxon>
    </lineage>
</organism>
<dbReference type="InterPro" id="IPR018050">
    <property type="entry name" value="Pmannose_isomerase-type1_CS"/>
</dbReference>
<sequence>MLRLHCVAQNYAWGRLGKESEVAKLHSSGTGAIVTAATPYAELWMGTHPSGPSLVSFASDEAGAADNKLLLSSWLHQHPQALGSATQTKWHGELPFLFKILSVNTALSIQAHPDKKLAEALHAERPNVYKDDNHKPEMALALTEFETLCSFVTTEELKSNLEAVPELAEVVGDAAVKAFLSAKDPKEGLKAAFTALMTSHKPAVEAALTKLVSRLSKIPDPSSTEKLILRLNEQYPGDVGVFCPYFLNYITLSPGESIYLAANEPHAYLSGECVECMATSDNVVRAGLTPKLRDTDVLCSMLTYNQGKPEILKGQPIDSHTRRYIPPFEEFEIDSIEVPKGTSYKLPFIPGPSIVLVQSGVGLATQGQGNAQRAFGVKKGDVFFLPAETPLELSASIEAAPSNGHVDAPLQVFRAGVNDKVFSPPCIEENA</sequence>
<proteinExistence type="inferred from homology"/>
<dbReference type="STRING" id="105231.A0A1Y1I1U7"/>
<dbReference type="Pfam" id="PF20511">
    <property type="entry name" value="PMI_typeI_cat"/>
    <property type="match status" value="1"/>
</dbReference>
<keyword evidence="13" id="KW-1185">Reference proteome</keyword>
<name>A0A1Y1I1U7_KLENI</name>
<evidence type="ECO:0000256" key="6">
    <source>
        <dbReference type="ARBA" id="ARBA00022833"/>
    </source>
</evidence>
<comment type="cofactor">
    <cofactor evidence="9">
        <name>Zn(2+)</name>
        <dbReference type="ChEBI" id="CHEBI:29105"/>
    </cofactor>
    <text evidence="9">Binds 1 zinc ion per subunit.</text>
</comment>
<evidence type="ECO:0000256" key="4">
    <source>
        <dbReference type="ARBA" id="ARBA00011956"/>
    </source>
</evidence>
<evidence type="ECO:0000256" key="5">
    <source>
        <dbReference type="ARBA" id="ARBA00022723"/>
    </source>
</evidence>
<gene>
    <name evidence="12" type="ORF">KFL_001210110</name>
</gene>
<dbReference type="EMBL" id="DF237070">
    <property type="protein sequence ID" value="GAQ82717.1"/>
    <property type="molecule type" value="Genomic_DNA"/>
</dbReference>
<dbReference type="Proteomes" id="UP000054558">
    <property type="component" value="Unassembled WGS sequence"/>
</dbReference>
<accession>A0A1Y1I1U7</accession>
<dbReference type="CDD" id="cd07011">
    <property type="entry name" value="cupin_PMI_type_I_N"/>
    <property type="match status" value="1"/>
</dbReference>
<keyword evidence="7 12" id="KW-0413">Isomerase</keyword>
<dbReference type="GO" id="GO:0005829">
    <property type="term" value="C:cytosol"/>
    <property type="evidence" value="ECO:0000318"/>
    <property type="project" value="GO_Central"/>
</dbReference>
<dbReference type="PROSITE" id="PS00965">
    <property type="entry name" value="PMI_I_1"/>
    <property type="match status" value="1"/>
</dbReference>
<dbReference type="OMA" id="DIGLFCG"/>
<dbReference type="Pfam" id="PF20512">
    <property type="entry name" value="PMI_typeI_hel"/>
    <property type="match status" value="1"/>
</dbReference>
<dbReference type="OrthoDB" id="6605218at2759"/>
<keyword evidence="5 9" id="KW-0479">Metal-binding</keyword>
<feature type="domain" description="Phosphomannose isomerase type I helical insertion" evidence="11">
    <location>
        <begin position="180"/>
        <end position="247"/>
    </location>
</feature>
<dbReference type="InterPro" id="IPR011051">
    <property type="entry name" value="RmlC_Cupin_sf"/>
</dbReference>
<evidence type="ECO:0000256" key="2">
    <source>
        <dbReference type="ARBA" id="ARBA00004666"/>
    </source>
</evidence>
<dbReference type="GO" id="GO:0004476">
    <property type="term" value="F:mannose-6-phosphate isomerase activity"/>
    <property type="evidence" value="ECO:0000318"/>
    <property type="project" value="GO_Central"/>
</dbReference>
<feature type="binding site" evidence="9">
    <location>
        <position position="112"/>
    </location>
    <ligand>
        <name>Zn(2+)</name>
        <dbReference type="ChEBI" id="CHEBI:29105"/>
    </ligand>
</feature>
<evidence type="ECO:0000259" key="11">
    <source>
        <dbReference type="Pfam" id="PF20512"/>
    </source>
</evidence>
<keyword evidence="6 9" id="KW-0862">Zinc</keyword>
<dbReference type="InterPro" id="IPR016305">
    <property type="entry name" value="Mannose-6-P_Isomerase"/>
</dbReference>
<dbReference type="AlphaFoldDB" id="A0A1Y1I1U7"/>